<organism evidence="2 3">
    <name type="scientific">Olea europaea subsp. europaea</name>
    <dbReference type="NCBI Taxonomy" id="158383"/>
    <lineage>
        <taxon>Eukaryota</taxon>
        <taxon>Viridiplantae</taxon>
        <taxon>Streptophyta</taxon>
        <taxon>Embryophyta</taxon>
        <taxon>Tracheophyta</taxon>
        <taxon>Spermatophyta</taxon>
        <taxon>Magnoliopsida</taxon>
        <taxon>eudicotyledons</taxon>
        <taxon>Gunneridae</taxon>
        <taxon>Pentapetalae</taxon>
        <taxon>asterids</taxon>
        <taxon>lamiids</taxon>
        <taxon>Lamiales</taxon>
        <taxon>Oleaceae</taxon>
        <taxon>Oleeae</taxon>
        <taxon>Olea</taxon>
    </lineage>
</organism>
<evidence type="ECO:0000256" key="1">
    <source>
        <dbReference type="SAM" id="MobiDB-lite"/>
    </source>
</evidence>
<name>A0A8S0Q0R6_OLEEU</name>
<feature type="region of interest" description="Disordered" evidence="1">
    <location>
        <begin position="41"/>
        <end position="69"/>
    </location>
</feature>
<feature type="compositionally biased region" description="Basic and acidic residues" evidence="1">
    <location>
        <begin position="56"/>
        <end position="68"/>
    </location>
</feature>
<accession>A0A8S0Q0R6</accession>
<proteinExistence type="predicted"/>
<protein>
    <submittedName>
        <fullName evidence="2">Uncharacterized protein</fullName>
    </submittedName>
</protein>
<sequence>MDAHISYNPQAAQAYQDASIHVPITANNPENRDLQPIFESAKSRPTKPFFGNGGGTHDHRPPLQDTIHHGASTAHMGLPQFGVEMTVRPETVNTHRNLSDPLSIGIAPQLQSTNCINQHAIEG</sequence>
<reference evidence="2 3" key="1">
    <citation type="submission" date="2019-12" db="EMBL/GenBank/DDBJ databases">
        <authorList>
            <person name="Alioto T."/>
            <person name="Alioto T."/>
            <person name="Gomez Garrido J."/>
        </authorList>
    </citation>
    <scope>NUCLEOTIDE SEQUENCE [LARGE SCALE GENOMIC DNA]</scope>
</reference>
<keyword evidence="3" id="KW-1185">Reference proteome</keyword>
<evidence type="ECO:0000313" key="2">
    <source>
        <dbReference type="EMBL" id="CAA2958789.1"/>
    </source>
</evidence>
<dbReference type="Proteomes" id="UP000594638">
    <property type="component" value="Unassembled WGS sequence"/>
</dbReference>
<comment type="caution">
    <text evidence="2">The sequence shown here is derived from an EMBL/GenBank/DDBJ whole genome shotgun (WGS) entry which is preliminary data.</text>
</comment>
<dbReference type="EMBL" id="CACTIH010000287">
    <property type="protein sequence ID" value="CAA2958789.1"/>
    <property type="molecule type" value="Genomic_DNA"/>
</dbReference>
<dbReference type="Gramene" id="OE9A049814T1">
    <property type="protein sequence ID" value="OE9A049814C1"/>
    <property type="gene ID" value="OE9A049814"/>
</dbReference>
<gene>
    <name evidence="2" type="ORF">OLEA9_A049814</name>
</gene>
<evidence type="ECO:0000313" key="3">
    <source>
        <dbReference type="Proteomes" id="UP000594638"/>
    </source>
</evidence>
<dbReference type="AlphaFoldDB" id="A0A8S0Q0R6"/>